<dbReference type="InterPro" id="IPR006619">
    <property type="entry name" value="PGRP_domain_met/bac"/>
</dbReference>
<feature type="domain" description="N-acetylmuramoyl-L-alanine amidase" evidence="2">
    <location>
        <begin position="676"/>
        <end position="811"/>
    </location>
</feature>
<organism evidence="4 5">
    <name type="scientific">Fodinibius roseus</name>
    <dbReference type="NCBI Taxonomy" id="1194090"/>
    <lineage>
        <taxon>Bacteria</taxon>
        <taxon>Pseudomonadati</taxon>
        <taxon>Balneolota</taxon>
        <taxon>Balneolia</taxon>
        <taxon>Balneolales</taxon>
        <taxon>Balneolaceae</taxon>
        <taxon>Fodinibius</taxon>
    </lineage>
</organism>
<dbReference type="OrthoDB" id="9773203at2"/>
<protein>
    <submittedName>
        <fullName evidence="4">Uncharacterized lipoprotein YddW, UPF0748 family</fullName>
    </submittedName>
</protein>
<dbReference type="CDD" id="cd06583">
    <property type="entry name" value="PGRP"/>
    <property type="match status" value="1"/>
</dbReference>
<evidence type="ECO:0000313" key="4">
    <source>
        <dbReference type="EMBL" id="SHE48113.1"/>
    </source>
</evidence>
<dbReference type="Gene3D" id="3.40.80.10">
    <property type="entry name" value="Peptidoglycan recognition protein-like"/>
    <property type="match status" value="1"/>
</dbReference>
<dbReference type="SMART" id="SM00644">
    <property type="entry name" value="Ami_2"/>
    <property type="match status" value="1"/>
</dbReference>
<evidence type="ECO:0000259" key="2">
    <source>
        <dbReference type="SMART" id="SM00644"/>
    </source>
</evidence>
<dbReference type="InterPro" id="IPR003790">
    <property type="entry name" value="GHL10"/>
</dbReference>
<reference evidence="4 5" key="1">
    <citation type="submission" date="2016-11" db="EMBL/GenBank/DDBJ databases">
        <authorList>
            <person name="Jaros S."/>
            <person name="Januszkiewicz K."/>
            <person name="Wedrychowicz H."/>
        </authorList>
    </citation>
    <scope>NUCLEOTIDE SEQUENCE [LARGE SCALE GENOMIC DNA]</scope>
    <source>
        <strain evidence="4 5">DSM 21986</strain>
    </source>
</reference>
<evidence type="ECO:0000313" key="5">
    <source>
        <dbReference type="Proteomes" id="UP000184041"/>
    </source>
</evidence>
<dbReference type="AlphaFoldDB" id="A0A1M4TUJ2"/>
<dbReference type="SUPFAM" id="SSF55846">
    <property type="entry name" value="N-acetylmuramoyl-L-alanine amidase-like"/>
    <property type="match status" value="1"/>
</dbReference>
<dbReference type="Pfam" id="PF02638">
    <property type="entry name" value="GHL10"/>
    <property type="match status" value="1"/>
</dbReference>
<dbReference type="InterPro" id="IPR002502">
    <property type="entry name" value="Amidase_domain"/>
</dbReference>
<dbReference type="SMART" id="SM00701">
    <property type="entry name" value="PGRP"/>
    <property type="match status" value="1"/>
</dbReference>
<dbReference type="PANTHER" id="PTHR43405:SF1">
    <property type="entry name" value="GLYCOSYL HYDROLASE DIGH"/>
    <property type="match status" value="1"/>
</dbReference>
<proteinExistence type="predicted"/>
<evidence type="ECO:0000256" key="1">
    <source>
        <dbReference type="ARBA" id="ARBA00022729"/>
    </source>
</evidence>
<dbReference type="InterPro" id="IPR017853">
    <property type="entry name" value="GH"/>
</dbReference>
<dbReference type="SUPFAM" id="SSF51445">
    <property type="entry name" value="(Trans)glycosidases"/>
    <property type="match status" value="1"/>
</dbReference>
<dbReference type="GO" id="GO:0008270">
    <property type="term" value="F:zinc ion binding"/>
    <property type="evidence" value="ECO:0007669"/>
    <property type="project" value="InterPro"/>
</dbReference>
<keyword evidence="1" id="KW-0732">Signal</keyword>
<accession>A0A1M4TUJ2</accession>
<dbReference type="GO" id="GO:0009253">
    <property type="term" value="P:peptidoglycan catabolic process"/>
    <property type="evidence" value="ECO:0007669"/>
    <property type="project" value="InterPro"/>
</dbReference>
<dbReference type="Gene3D" id="3.20.20.80">
    <property type="entry name" value="Glycosidases"/>
    <property type="match status" value="1"/>
</dbReference>
<dbReference type="EMBL" id="FQUS01000001">
    <property type="protein sequence ID" value="SHE48113.1"/>
    <property type="molecule type" value="Genomic_DNA"/>
</dbReference>
<dbReference type="InterPro" id="IPR036505">
    <property type="entry name" value="Amidase/PGRP_sf"/>
</dbReference>
<dbReference type="PANTHER" id="PTHR43405">
    <property type="entry name" value="GLYCOSYL HYDROLASE DIGH"/>
    <property type="match status" value="1"/>
</dbReference>
<keyword evidence="4" id="KW-0449">Lipoprotein</keyword>
<name>A0A1M4TUJ2_9BACT</name>
<evidence type="ECO:0000259" key="3">
    <source>
        <dbReference type="SMART" id="SM00701"/>
    </source>
</evidence>
<dbReference type="Pfam" id="PF01510">
    <property type="entry name" value="Amidase_2"/>
    <property type="match status" value="1"/>
</dbReference>
<dbReference type="STRING" id="1194090.SAMN05443144_101390"/>
<dbReference type="Proteomes" id="UP000184041">
    <property type="component" value="Unassembled WGS sequence"/>
</dbReference>
<keyword evidence="5" id="KW-1185">Reference proteome</keyword>
<dbReference type="InterPro" id="IPR052177">
    <property type="entry name" value="Divisome_Glycosyl_Hydrolase"/>
</dbReference>
<gene>
    <name evidence="4" type="ORF">SAMN05443144_101390</name>
</gene>
<dbReference type="GO" id="GO:0008745">
    <property type="term" value="F:N-acetylmuramoyl-L-alanine amidase activity"/>
    <property type="evidence" value="ECO:0007669"/>
    <property type="project" value="InterPro"/>
</dbReference>
<sequence length="834" mass="94132">MSQSPTPVLILPGKILQALFLIISMIVSGCSSQKIAVDEQQPDEQKTGHVMSQAEMEAEGFPEIPREFRGVWVATVANIDWPSEPGLPVDEQKEELLNLLNRASAMNMNAIIFQVRPAADALYNSPYEPWSYFLTGKMGEAPDPYYDPLQYVVDEAHKRGLELHAWFNPYRAGHPADTSTISSDHISKKKPNLVHQFGDYQWLDPGLADVQEHSRRVILDVVERYDIDGVHLDDYFYPYPSYADGKEFPDSLSWHQALEEGTTMSRDDWRRNNVDGFIRQLYTDIKEVKPEVKFGISPFGTWRPGHPERTGGFDAYKQLYADARFWLREGWVDYFSPQLYNRIDKVIRPFPVILQWWSEQNLKNRHIWPGLYTGKSSGGNGWPVEEITGQVYIARGQPNVTGSVHFSMQSMMDENASLVRHLAAGPYAEPALIPASPWLDSKPPDPPHASLTTNTEKFKIKMSPGGNDKIRWWVVRTKLNNSWEFDIVPGTKKKVTLARTNAVTRPDTVVITGVDRSGNESPGIVLVPPDIKKGRSIDKKISKPNRIKRTDWGSPPAGIAANAVRHGLSEGDTLHFRDLSIVLKEMHNAGDTRKDSIPNGDANPDTARFTLHRNSMAEEVKIAEGDAFNWNGYHIGILAVTVDKDDLAGGFTEFEIATVGSLPVARAAHKETGDASQRLRVHHEIQKITLHHSGSSEPFTADEDPVDRLQGLYNWGKEERNWWDVPYHYLIGLDGTIFEGRDSRYAGDTNTPYHTRGNLLISVMGNYNIQEPTQAQIEAITDLMAWSAKKYDLPVDHIYGHYNWADTSCPGSNLRSYLENGFFRDAVEKRLNSK</sequence>
<feature type="domain" description="Peptidoglycan recognition protein family" evidence="3">
    <location>
        <begin position="665"/>
        <end position="805"/>
    </location>
</feature>